<proteinExistence type="predicted"/>
<evidence type="ECO:0000259" key="1">
    <source>
        <dbReference type="Pfam" id="PF13556"/>
    </source>
</evidence>
<dbReference type="InterPro" id="IPR042070">
    <property type="entry name" value="PucR_C-HTH_sf"/>
</dbReference>
<dbReference type="SUPFAM" id="SSF46689">
    <property type="entry name" value="Homeodomain-like"/>
    <property type="match status" value="1"/>
</dbReference>
<gene>
    <name evidence="2" type="ORF">BAU17_07985</name>
</gene>
<dbReference type="RefSeq" id="WP_161902431.1">
    <property type="nucleotide sequence ID" value="NZ_MAEL01000044.1"/>
</dbReference>
<reference evidence="2 3" key="1">
    <citation type="submission" date="2016-06" db="EMBL/GenBank/DDBJ databases">
        <title>Four novel species of enterococci isolated from chicken manure.</title>
        <authorList>
            <person name="Van Tyne D."/>
        </authorList>
    </citation>
    <scope>NUCLEOTIDE SEQUENCE [LARGE SCALE GENOMIC DNA]</scope>
    <source>
        <strain evidence="2 3">CU12B</strain>
    </source>
</reference>
<dbReference type="Proteomes" id="UP000782705">
    <property type="component" value="Unassembled WGS sequence"/>
</dbReference>
<keyword evidence="3" id="KW-1185">Reference proteome</keyword>
<name>A0ABQ6YYY4_9ENTE</name>
<feature type="domain" description="PucR C-terminal helix-turn-helix" evidence="1">
    <location>
        <begin position="232"/>
        <end position="280"/>
    </location>
</feature>
<dbReference type="PANTHER" id="PTHR33744">
    <property type="entry name" value="CARBOHYDRATE DIACID REGULATOR"/>
    <property type="match status" value="1"/>
</dbReference>
<accession>A0ABQ6YYY4</accession>
<organism evidence="2 3">
    <name type="scientific">Candidatus Enterococcus willemsii</name>
    <dbReference type="NCBI Taxonomy" id="1857215"/>
    <lineage>
        <taxon>Bacteria</taxon>
        <taxon>Bacillati</taxon>
        <taxon>Bacillota</taxon>
        <taxon>Bacilli</taxon>
        <taxon>Lactobacillales</taxon>
        <taxon>Enterococcaceae</taxon>
        <taxon>Enterococcus</taxon>
    </lineage>
</organism>
<dbReference type="Gene3D" id="1.10.10.2840">
    <property type="entry name" value="PucR C-terminal helix-turn-helix domain"/>
    <property type="match status" value="1"/>
</dbReference>
<dbReference type="Pfam" id="PF13556">
    <property type="entry name" value="HTH_30"/>
    <property type="match status" value="1"/>
</dbReference>
<dbReference type="InterPro" id="IPR009057">
    <property type="entry name" value="Homeodomain-like_sf"/>
</dbReference>
<dbReference type="EMBL" id="MAEL01000044">
    <property type="protein sequence ID" value="KAF1303060.1"/>
    <property type="molecule type" value="Genomic_DNA"/>
</dbReference>
<comment type="caution">
    <text evidence="2">The sequence shown here is derived from an EMBL/GenBank/DDBJ whole genome shotgun (WGS) entry which is preliminary data.</text>
</comment>
<protein>
    <recommendedName>
        <fullName evidence="1">PucR C-terminal helix-turn-helix domain-containing protein</fullName>
    </recommendedName>
</protein>
<evidence type="ECO:0000313" key="3">
    <source>
        <dbReference type="Proteomes" id="UP000782705"/>
    </source>
</evidence>
<dbReference type="PANTHER" id="PTHR33744:SF15">
    <property type="entry name" value="CARBOHYDRATE DIACID REGULATOR"/>
    <property type="match status" value="1"/>
</dbReference>
<dbReference type="InterPro" id="IPR051448">
    <property type="entry name" value="CdaR-like_regulators"/>
</dbReference>
<sequence length="286" mass="33442">MKLHDWQQIYPEATIHAHATDDTSFFSLPVETNFLWISKENLSASEQRLLTTLTKEQKPVISNSKHPWYSALFQGKQAPVTNGRYRIIQVTFQSLGTLSDSWSEEIKSLLPALVDCFFLTETICILVEAYSEQVLSAEELEGVFLALDGDFDTYTRLFVGVFYPYDREFTRLLQEEKELFQTEITYNKQAKCFDLGQSVIRFFAEHAVSDSYMMRCLYTNWFEDDIVAIIIALWNNQGNISSTAKELFMHRNTVQYQIDKFQKRTLLNLKKMNHLFLCYLLIMTFE</sequence>
<dbReference type="InterPro" id="IPR025736">
    <property type="entry name" value="PucR_C-HTH_dom"/>
</dbReference>
<evidence type="ECO:0000313" key="2">
    <source>
        <dbReference type="EMBL" id="KAF1303060.1"/>
    </source>
</evidence>